<name>A0A9W8Y9V6_9PLEO</name>
<dbReference type="EMBL" id="JAPEUY010000008">
    <property type="protein sequence ID" value="KAJ4370474.1"/>
    <property type="molecule type" value="Genomic_DNA"/>
</dbReference>
<comment type="caution">
    <text evidence="2">The sequence shown here is derived from an EMBL/GenBank/DDBJ whole genome shotgun (WGS) entry which is preliminary data.</text>
</comment>
<dbReference type="OrthoDB" id="5428055at2759"/>
<sequence>MVMDSTILFTPSPYFGRFPPRWPQVFATPRGPPKDDRPFIDELRKLGSPHTGVKLFMQPYDDDKTSFDLDIVARFCEELRPPDSNNGISSNKGTAWLDDHPMLPISELAAHDAFEHLPHRTGRNGLSLNARLTMQPEQPNENDRIGCDNTGSLEISPIASASQAIPRPRTYPECLTARDLQSRLREKRFNHEFLEDADRRLIRIADPDPLQIQALTDTAPGHQCSALQDILCQYIEQETSLKVKIPSKGYPVFQLELHLPYFALRQTSQGSLPYAMRIKPHRGWMNLSFLDDECEESVWGIHQAQFSLTICGSDNSRWVAYCLEDISFDDDRAIGDDERVPGWRSDQISKGQLNANLPFRDPREYFLTICLIRITHIVQETRDLVRKVEASYRRNTLCQSFFASSGGENFVALDWTQAMLGLLSILIPDISKKTDNWARFSSADKDIGYFEDSYSTLPPCSRTHIQNNLVALDKEFDELKDFEKRLGYIEERCEKLAARLEHHLVWQGSKNGEFTLVVISPIVIVASVFAIPGPVVVFDKNPLSLCFSIALGMLSMHIVMLFRRGWLHRQRWWEKLSRRTKAAWNGGGTITIQNEAGSRVLRRRSTHVGFSREE</sequence>
<dbReference type="Proteomes" id="UP001140560">
    <property type="component" value="Unassembled WGS sequence"/>
</dbReference>
<gene>
    <name evidence="2" type="ORF">N0V83_004994</name>
</gene>
<protein>
    <submittedName>
        <fullName evidence="2">Uncharacterized protein</fullName>
    </submittedName>
</protein>
<keyword evidence="1" id="KW-0472">Membrane</keyword>
<organism evidence="2 3">
    <name type="scientific">Neocucurbitaria cava</name>
    <dbReference type="NCBI Taxonomy" id="798079"/>
    <lineage>
        <taxon>Eukaryota</taxon>
        <taxon>Fungi</taxon>
        <taxon>Dikarya</taxon>
        <taxon>Ascomycota</taxon>
        <taxon>Pezizomycotina</taxon>
        <taxon>Dothideomycetes</taxon>
        <taxon>Pleosporomycetidae</taxon>
        <taxon>Pleosporales</taxon>
        <taxon>Pleosporineae</taxon>
        <taxon>Cucurbitariaceae</taxon>
        <taxon>Neocucurbitaria</taxon>
    </lineage>
</organism>
<reference evidence="2" key="1">
    <citation type="submission" date="2022-10" db="EMBL/GenBank/DDBJ databases">
        <title>Tapping the CABI collections for fungal endophytes: first genome assemblies for Collariella, Neodidymelliopsis, Ascochyta clinopodiicola, Didymella pomorum, Didymosphaeria variabile, Neocosmospora piperis and Neocucurbitaria cava.</title>
        <authorList>
            <person name="Hill R."/>
        </authorList>
    </citation>
    <scope>NUCLEOTIDE SEQUENCE</scope>
    <source>
        <strain evidence="2">IMI 356814</strain>
    </source>
</reference>
<accession>A0A9W8Y9V6</accession>
<feature type="transmembrane region" description="Helical" evidence="1">
    <location>
        <begin position="542"/>
        <end position="562"/>
    </location>
</feature>
<evidence type="ECO:0000256" key="1">
    <source>
        <dbReference type="SAM" id="Phobius"/>
    </source>
</evidence>
<feature type="transmembrane region" description="Helical" evidence="1">
    <location>
        <begin position="514"/>
        <end position="536"/>
    </location>
</feature>
<keyword evidence="3" id="KW-1185">Reference proteome</keyword>
<evidence type="ECO:0000313" key="3">
    <source>
        <dbReference type="Proteomes" id="UP001140560"/>
    </source>
</evidence>
<proteinExistence type="predicted"/>
<evidence type="ECO:0000313" key="2">
    <source>
        <dbReference type="EMBL" id="KAJ4370474.1"/>
    </source>
</evidence>
<keyword evidence="1" id="KW-1133">Transmembrane helix</keyword>
<keyword evidence="1" id="KW-0812">Transmembrane</keyword>
<dbReference type="AlphaFoldDB" id="A0A9W8Y9V6"/>